<dbReference type="RefSeq" id="WP_068845245.1">
    <property type="nucleotide sequence ID" value="NZ_LYDR01000004.1"/>
</dbReference>
<dbReference type="InterPro" id="IPR041657">
    <property type="entry name" value="HTH_17"/>
</dbReference>
<proteinExistence type="predicted"/>
<dbReference type="Proteomes" id="UP000094828">
    <property type="component" value="Unassembled WGS sequence"/>
</dbReference>
<organism evidence="2 3">
    <name type="scientific">Planctopirus hydrillae</name>
    <dbReference type="NCBI Taxonomy" id="1841610"/>
    <lineage>
        <taxon>Bacteria</taxon>
        <taxon>Pseudomonadati</taxon>
        <taxon>Planctomycetota</taxon>
        <taxon>Planctomycetia</taxon>
        <taxon>Planctomycetales</taxon>
        <taxon>Planctomycetaceae</taxon>
        <taxon>Planctopirus</taxon>
    </lineage>
</organism>
<gene>
    <name evidence="2" type="ORF">A6X21_15410</name>
</gene>
<evidence type="ECO:0000313" key="3">
    <source>
        <dbReference type="Proteomes" id="UP000094828"/>
    </source>
</evidence>
<sequence>MLPANSLPAPVACDRVEAAQLLGLSLATLDRLVKANKLPHRKIGRRVLFHKATLERWLQGEPA</sequence>
<evidence type="ECO:0000259" key="1">
    <source>
        <dbReference type="Pfam" id="PF12728"/>
    </source>
</evidence>
<protein>
    <recommendedName>
        <fullName evidence="1">Helix-turn-helix domain-containing protein</fullName>
    </recommendedName>
</protein>
<feature type="domain" description="Helix-turn-helix" evidence="1">
    <location>
        <begin position="17"/>
        <end position="60"/>
    </location>
</feature>
<dbReference type="NCBIfam" id="TIGR01764">
    <property type="entry name" value="excise"/>
    <property type="match status" value="1"/>
</dbReference>
<dbReference type="STRING" id="1841610.A6X21_15410"/>
<comment type="caution">
    <text evidence="2">The sequence shown here is derived from an EMBL/GenBank/DDBJ whole genome shotgun (WGS) entry which is preliminary data.</text>
</comment>
<dbReference type="GO" id="GO:0003677">
    <property type="term" value="F:DNA binding"/>
    <property type="evidence" value="ECO:0007669"/>
    <property type="project" value="InterPro"/>
</dbReference>
<dbReference type="EMBL" id="LYDR01000004">
    <property type="protein sequence ID" value="ODA36729.1"/>
    <property type="molecule type" value="Genomic_DNA"/>
</dbReference>
<dbReference type="InterPro" id="IPR010093">
    <property type="entry name" value="SinI_DNA-bd"/>
</dbReference>
<dbReference type="AlphaFoldDB" id="A0A1C3EU37"/>
<name>A0A1C3EU37_9PLAN</name>
<dbReference type="Pfam" id="PF12728">
    <property type="entry name" value="HTH_17"/>
    <property type="match status" value="1"/>
</dbReference>
<reference evidence="2 3" key="1">
    <citation type="submission" date="2016-05" db="EMBL/GenBank/DDBJ databases">
        <title>Genomic and physiological characterization of Planctopirus sp. isolated from fresh water lake.</title>
        <authorList>
            <person name="Subhash Y."/>
            <person name="Ramana C."/>
        </authorList>
    </citation>
    <scope>NUCLEOTIDE SEQUENCE [LARGE SCALE GENOMIC DNA]</scope>
    <source>
        <strain evidence="2 3">JC280</strain>
    </source>
</reference>
<evidence type="ECO:0000313" key="2">
    <source>
        <dbReference type="EMBL" id="ODA36729.1"/>
    </source>
</evidence>
<dbReference type="InterPro" id="IPR009061">
    <property type="entry name" value="DNA-bd_dom_put_sf"/>
</dbReference>
<keyword evidence="3" id="KW-1185">Reference proteome</keyword>
<dbReference type="SUPFAM" id="SSF46955">
    <property type="entry name" value="Putative DNA-binding domain"/>
    <property type="match status" value="1"/>
</dbReference>
<accession>A0A1C3EU37</accession>